<name>A0ACC2I5F4_9PEZI</name>
<comment type="caution">
    <text evidence="1">The sequence shown here is derived from an EMBL/GenBank/DDBJ whole genome shotgun (WGS) entry which is preliminary data.</text>
</comment>
<dbReference type="EMBL" id="JAPESX010001906">
    <property type="protein sequence ID" value="KAJ8110569.1"/>
    <property type="molecule type" value="Genomic_DNA"/>
</dbReference>
<sequence>MDLLEVPKQLPSSTHEVIVVLEEVHLAVDQIDTAPRSHEIISYHRIAQADEIRRRIQCASIVIAAQAFITAESLGEAPYLKCVVTPSSGTNHIDLDECRRRGIRVAKCLGPTSFAAAEHALSLYFAARRRTVLLHNELRIVDEHGENSWKRQHSLAFKMQMANQRPPCAIDAEVVGIIGHGHIGKRLEAFCKGLGMKVLIAERKNGGPARNTAEEMVERTAFDEVIRTATVLFLSCSSNGDTRNMIDAAEISAMRPEIVIINVSRGDVVNTAEVIKALREQRISGAAADVFDREPASTEEDSAFLAEDTKALNLTLSPHLGYFSSKTLVTMKAMVREQIKKFIEGDFRNFEV</sequence>
<dbReference type="Proteomes" id="UP001153334">
    <property type="component" value="Unassembled WGS sequence"/>
</dbReference>
<protein>
    <submittedName>
        <fullName evidence="1">Uncharacterized protein</fullName>
    </submittedName>
</protein>
<accession>A0ACC2I5F4</accession>
<reference evidence="1" key="1">
    <citation type="submission" date="2022-11" db="EMBL/GenBank/DDBJ databases">
        <title>Genome Sequence of Nemania bipapillata.</title>
        <authorList>
            <person name="Buettner E."/>
        </authorList>
    </citation>
    <scope>NUCLEOTIDE SEQUENCE</scope>
    <source>
        <strain evidence="1">CP14</strain>
    </source>
</reference>
<evidence type="ECO:0000313" key="2">
    <source>
        <dbReference type="Proteomes" id="UP001153334"/>
    </source>
</evidence>
<organism evidence="1 2">
    <name type="scientific">Nemania bipapillata</name>
    <dbReference type="NCBI Taxonomy" id="110536"/>
    <lineage>
        <taxon>Eukaryota</taxon>
        <taxon>Fungi</taxon>
        <taxon>Dikarya</taxon>
        <taxon>Ascomycota</taxon>
        <taxon>Pezizomycotina</taxon>
        <taxon>Sordariomycetes</taxon>
        <taxon>Xylariomycetidae</taxon>
        <taxon>Xylariales</taxon>
        <taxon>Xylariaceae</taxon>
        <taxon>Nemania</taxon>
    </lineage>
</organism>
<proteinExistence type="predicted"/>
<evidence type="ECO:0000313" key="1">
    <source>
        <dbReference type="EMBL" id="KAJ8110569.1"/>
    </source>
</evidence>
<keyword evidence="2" id="KW-1185">Reference proteome</keyword>
<gene>
    <name evidence="1" type="ORF">ONZ43_g5836</name>
</gene>